<reference evidence="4" key="1">
    <citation type="submission" date="2021-02" db="EMBL/GenBank/DDBJ databases">
        <authorList>
            <person name="Nowell W R."/>
        </authorList>
    </citation>
    <scope>NUCLEOTIDE SEQUENCE</scope>
</reference>
<gene>
    <name evidence="4" type="ORF">FNK824_LOCUS32402</name>
    <name evidence="3" type="ORF">OTI717_LOCUS33052</name>
    <name evidence="1" type="ORF">RFH988_LOCUS36750</name>
    <name evidence="2" type="ORF">SEV965_LOCUS36707</name>
</gene>
<name>A0A819W9L7_9BILA</name>
<comment type="caution">
    <text evidence="4">The sequence shown here is derived from an EMBL/GenBank/DDBJ whole genome shotgun (WGS) entry which is preliminary data.</text>
</comment>
<dbReference type="EMBL" id="CAJOAX010010618">
    <property type="protein sequence ID" value="CAF4078271.1"/>
    <property type="molecule type" value="Genomic_DNA"/>
</dbReference>
<dbReference type="EMBL" id="CAJNOO010006593">
    <property type="protein sequence ID" value="CAF1450858.1"/>
    <property type="molecule type" value="Genomic_DNA"/>
</dbReference>
<dbReference type="Proteomes" id="UP000663823">
    <property type="component" value="Unassembled WGS sequence"/>
</dbReference>
<sequence>MDNCSMFTRYFALSTTYRSKSIGAQLRLLIVLMNRQSNQFNKLNINAFIIHDVPCIPTSIIITIGSRNHLIYL</sequence>
<evidence type="ECO:0000313" key="5">
    <source>
        <dbReference type="Proteomes" id="UP000663874"/>
    </source>
</evidence>
<evidence type="ECO:0000313" key="2">
    <source>
        <dbReference type="EMBL" id="CAF1514263.1"/>
    </source>
</evidence>
<dbReference type="EMBL" id="CAJOBE010011085">
    <property type="protein sequence ID" value="CAF4123226.1"/>
    <property type="molecule type" value="Genomic_DNA"/>
</dbReference>
<protein>
    <submittedName>
        <fullName evidence="4">Uncharacterized protein</fullName>
    </submittedName>
</protein>
<dbReference type="EMBL" id="CAJNOU010006865">
    <property type="protein sequence ID" value="CAF1514263.1"/>
    <property type="molecule type" value="Genomic_DNA"/>
</dbReference>
<organism evidence="4 5">
    <name type="scientific">Rotaria sordida</name>
    <dbReference type="NCBI Taxonomy" id="392033"/>
    <lineage>
        <taxon>Eukaryota</taxon>
        <taxon>Metazoa</taxon>
        <taxon>Spiralia</taxon>
        <taxon>Gnathifera</taxon>
        <taxon>Rotifera</taxon>
        <taxon>Eurotatoria</taxon>
        <taxon>Bdelloidea</taxon>
        <taxon>Philodinida</taxon>
        <taxon>Philodinidae</taxon>
        <taxon>Rotaria</taxon>
    </lineage>
</organism>
<evidence type="ECO:0000313" key="1">
    <source>
        <dbReference type="EMBL" id="CAF1450858.1"/>
    </source>
</evidence>
<dbReference type="Proteomes" id="UP000663889">
    <property type="component" value="Unassembled WGS sequence"/>
</dbReference>
<dbReference type="AlphaFoldDB" id="A0A819W9L7"/>
<dbReference type="Proteomes" id="UP000663882">
    <property type="component" value="Unassembled WGS sequence"/>
</dbReference>
<proteinExistence type="predicted"/>
<evidence type="ECO:0000313" key="4">
    <source>
        <dbReference type="EMBL" id="CAF4123226.1"/>
    </source>
</evidence>
<accession>A0A819W9L7</accession>
<dbReference type="Proteomes" id="UP000663874">
    <property type="component" value="Unassembled WGS sequence"/>
</dbReference>
<evidence type="ECO:0000313" key="3">
    <source>
        <dbReference type="EMBL" id="CAF4078271.1"/>
    </source>
</evidence>